<proteinExistence type="predicted"/>
<reference evidence="2 3" key="1">
    <citation type="submission" date="2010-12" db="EMBL/GenBank/DDBJ databases">
        <authorList>
            <person name="Muzny D."/>
            <person name="Qin X."/>
            <person name="Deng J."/>
            <person name="Jiang H."/>
            <person name="Liu Y."/>
            <person name="Qu J."/>
            <person name="Song X.-Z."/>
            <person name="Zhang L."/>
            <person name="Thornton R."/>
            <person name="Coyle M."/>
            <person name="Francisco L."/>
            <person name="Jackson L."/>
            <person name="Javaid M."/>
            <person name="Korchina V."/>
            <person name="Kovar C."/>
            <person name="Mata R."/>
            <person name="Mathew T."/>
            <person name="Ngo R."/>
            <person name="Nguyen L."/>
            <person name="Nguyen N."/>
            <person name="Okwuonu G."/>
            <person name="Ongeri F."/>
            <person name="Pham C."/>
            <person name="Simmons D."/>
            <person name="Wilczek-Boney K."/>
            <person name="Hale W."/>
            <person name="Jakkamsetti A."/>
            <person name="Pham P."/>
            <person name="Ruth R."/>
            <person name="San Lucas F."/>
            <person name="Warren J."/>
            <person name="Zhang J."/>
            <person name="Zhao Z."/>
            <person name="Zhou C."/>
            <person name="Zhu D."/>
            <person name="Lee S."/>
            <person name="Bess C."/>
            <person name="Blankenburg K."/>
            <person name="Forbes L."/>
            <person name="Fu Q."/>
            <person name="Gubbala S."/>
            <person name="Hirani K."/>
            <person name="Jayaseelan J.C."/>
            <person name="Lara F."/>
            <person name="Munidasa M."/>
            <person name="Palculict T."/>
            <person name="Patil S."/>
            <person name="Pu L.-L."/>
            <person name="Saada N."/>
            <person name="Tang L."/>
            <person name="Weissenberger G."/>
            <person name="Zhu Y."/>
            <person name="Hemphill L."/>
            <person name="Shang Y."/>
            <person name="Youmans B."/>
            <person name="Ayvaz T."/>
            <person name="Ross M."/>
            <person name="Santibanez J."/>
            <person name="Aqrawi P."/>
            <person name="Gross S."/>
            <person name="Joshi V."/>
            <person name="Fowler G."/>
            <person name="Nazareth L."/>
            <person name="Reid J."/>
            <person name="Worley K."/>
            <person name="Petrosino J."/>
            <person name="Highlander S."/>
            <person name="Gibbs R."/>
        </authorList>
    </citation>
    <scope>NUCLEOTIDE SEQUENCE [LARGE SCALE GENOMIC DNA]</scope>
    <source>
        <strain evidence="2 3">ATCC 23263</strain>
    </source>
</reference>
<sequence>MPKVIEKGKHQFKNNKKAVKYLKDFQANENFFKEIYARIAMSGHKNLDMFFLDQIWIVYKSNAEDLFITSDNPVMFMDNATLNAAPFQNGLLNLTTVIYFPISSHLMLALYHRDYMFKKMKKFANKMIFASSKMVNTFNKKQLEQCDSQVYAGREEPLKLSLREL</sequence>
<dbReference type="EMBL" id="AEQN01000016">
    <property type="protein sequence ID" value="EFV01744.1"/>
    <property type="molecule type" value="Genomic_DNA"/>
</dbReference>
<dbReference type="OrthoDB" id="581042at2"/>
<dbReference type="InterPro" id="IPR025332">
    <property type="entry name" value="DUF4238"/>
</dbReference>
<dbReference type="Pfam" id="PF14022">
    <property type="entry name" value="DUF4238"/>
    <property type="match status" value="1"/>
</dbReference>
<keyword evidence="3" id="KW-1185">Reference proteome</keyword>
<comment type="caution">
    <text evidence="2">The sequence shown here is derived from an EMBL/GenBank/DDBJ whole genome shotgun (WGS) entry which is preliminary data.</text>
</comment>
<protein>
    <submittedName>
        <fullName evidence="2">Uncharacterized protein</fullName>
    </submittedName>
</protein>
<keyword evidence="1" id="KW-1133">Transmembrane helix</keyword>
<name>E6MGK4_9FIRM</name>
<feature type="transmembrane region" description="Helical" evidence="1">
    <location>
        <begin position="91"/>
        <end position="111"/>
    </location>
</feature>
<accession>E6MGK4</accession>
<evidence type="ECO:0000313" key="3">
    <source>
        <dbReference type="Proteomes" id="UP000004754"/>
    </source>
</evidence>
<dbReference type="HOGENOM" id="CLU_1609381_0_0_9"/>
<gene>
    <name evidence="2" type="ORF">HMP0721_1137</name>
</gene>
<evidence type="ECO:0000256" key="1">
    <source>
        <dbReference type="SAM" id="Phobius"/>
    </source>
</evidence>
<dbReference type="STRING" id="887929.HMP0721_1137"/>
<keyword evidence="1" id="KW-0812">Transmembrane</keyword>
<evidence type="ECO:0000313" key="2">
    <source>
        <dbReference type="EMBL" id="EFV01744.1"/>
    </source>
</evidence>
<dbReference type="AlphaFoldDB" id="E6MGK4"/>
<organism evidence="2 3">
    <name type="scientific">Pseudoramibacter alactolyticus ATCC 23263</name>
    <dbReference type="NCBI Taxonomy" id="887929"/>
    <lineage>
        <taxon>Bacteria</taxon>
        <taxon>Bacillati</taxon>
        <taxon>Bacillota</taxon>
        <taxon>Clostridia</taxon>
        <taxon>Eubacteriales</taxon>
        <taxon>Eubacteriaceae</taxon>
        <taxon>Pseudoramibacter</taxon>
    </lineage>
</organism>
<dbReference type="Proteomes" id="UP000004754">
    <property type="component" value="Unassembled WGS sequence"/>
</dbReference>
<keyword evidence="1" id="KW-0472">Membrane</keyword>